<reference evidence="1 2" key="1">
    <citation type="submission" date="2023-08" db="EMBL/GenBank/DDBJ databases">
        <title>A Necator americanus chromosomal reference genome.</title>
        <authorList>
            <person name="Ilik V."/>
            <person name="Petrzelkova K.J."/>
            <person name="Pardy F."/>
            <person name="Fuh T."/>
            <person name="Niatou-Singa F.S."/>
            <person name="Gouil Q."/>
            <person name="Baker L."/>
            <person name="Ritchie M.E."/>
            <person name="Jex A.R."/>
            <person name="Gazzola D."/>
            <person name="Li H."/>
            <person name="Toshio Fujiwara R."/>
            <person name="Zhan B."/>
            <person name="Aroian R.V."/>
            <person name="Pafco B."/>
            <person name="Schwarz E.M."/>
        </authorList>
    </citation>
    <scope>NUCLEOTIDE SEQUENCE [LARGE SCALE GENOMIC DNA]</scope>
    <source>
        <strain evidence="1 2">Aroian</strain>
        <tissue evidence="1">Whole animal</tissue>
    </source>
</reference>
<sequence length="84" mass="10090">MVLSDSHHKNGFRKITTSFSRLDYSQENKVDMNWKYKETKQASQTSDKQQKKNVRCKGMWCSRGALESFRHNIENFTELRHPYF</sequence>
<dbReference type="Proteomes" id="UP001303046">
    <property type="component" value="Unassembled WGS sequence"/>
</dbReference>
<evidence type="ECO:0000313" key="1">
    <source>
        <dbReference type="EMBL" id="KAK6758102.1"/>
    </source>
</evidence>
<accession>A0ABR1E5Y4</accession>
<dbReference type="EMBL" id="JAVFWL010000005">
    <property type="protein sequence ID" value="KAK6758102.1"/>
    <property type="molecule type" value="Genomic_DNA"/>
</dbReference>
<comment type="caution">
    <text evidence="1">The sequence shown here is derived from an EMBL/GenBank/DDBJ whole genome shotgun (WGS) entry which is preliminary data.</text>
</comment>
<keyword evidence="2" id="KW-1185">Reference proteome</keyword>
<proteinExistence type="predicted"/>
<evidence type="ECO:0000313" key="2">
    <source>
        <dbReference type="Proteomes" id="UP001303046"/>
    </source>
</evidence>
<gene>
    <name evidence="1" type="primary">Necator_chrV.g20532</name>
    <name evidence="1" type="ORF">RB195_015739</name>
</gene>
<protein>
    <submittedName>
        <fullName evidence="1">Uncharacterized protein</fullName>
    </submittedName>
</protein>
<name>A0ABR1E5Y4_NECAM</name>
<organism evidence="1 2">
    <name type="scientific">Necator americanus</name>
    <name type="common">Human hookworm</name>
    <dbReference type="NCBI Taxonomy" id="51031"/>
    <lineage>
        <taxon>Eukaryota</taxon>
        <taxon>Metazoa</taxon>
        <taxon>Ecdysozoa</taxon>
        <taxon>Nematoda</taxon>
        <taxon>Chromadorea</taxon>
        <taxon>Rhabditida</taxon>
        <taxon>Rhabditina</taxon>
        <taxon>Rhabditomorpha</taxon>
        <taxon>Strongyloidea</taxon>
        <taxon>Ancylostomatidae</taxon>
        <taxon>Bunostominae</taxon>
        <taxon>Necator</taxon>
    </lineage>
</organism>